<dbReference type="NCBIfam" id="TIGR01951">
    <property type="entry name" value="nusB"/>
    <property type="match status" value="1"/>
</dbReference>
<dbReference type="EMBL" id="WWEQ01000034">
    <property type="protein sequence ID" value="MYM20061.1"/>
    <property type="molecule type" value="Genomic_DNA"/>
</dbReference>
<comment type="similarity">
    <text evidence="1 6">Belongs to the NusB family.</text>
</comment>
<evidence type="ECO:0000256" key="6">
    <source>
        <dbReference type="HAMAP-Rule" id="MF_00073"/>
    </source>
</evidence>
<keyword evidence="2 6" id="KW-0889">Transcription antitermination</keyword>
<dbReference type="SUPFAM" id="SSF48013">
    <property type="entry name" value="NusB-like"/>
    <property type="match status" value="1"/>
</dbReference>
<feature type="domain" description="NusB/RsmB/TIM44" evidence="7">
    <location>
        <begin position="6"/>
        <end position="127"/>
    </location>
</feature>
<dbReference type="Proteomes" id="UP000469215">
    <property type="component" value="Unassembled WGS sequence"/>
</dbReference>
<reference evidence="8 9" key="1">
    <citation type="submission" date="2020-01" db="EMBL/GenBank/DDBJ databases">
        <authorList>
            <person name="Deng T."/>
        </authorList>
    </citation>
    <scope>NUCLEOTIDE SEQUENCE [LARGE SCALE GENOMIC DNA]</scope>
    <source>
        <strain evidence="8 9">5221</strain>
    </source>
</reference>
<dbReference type="GO" id="GO:0031564">
    <property type="term" value="P:transcription antitermination"/>
    <property type="evidence" value="ECO:0007669"/>
    <property type="project" value="UniProtKB-KW"/>
</dbReference>
<dbReference type="GO" id="GO:0005829">
    <property type="term" value="C:cytosol"/>
    <property type="evidence" value="ECO:0007669"/>
    <property type="project" value="TreeGrafter"/>
</dbReference>
<sequence>MSSRSRARRRALEILFESEQRAMPEAELLRERSGDPDYPMKPYAVEIVDGVVARRAEIDELVETYSYDWPLDRLPAVDRALLRIALWEMLYNDEVDDVVAIDEAVSLGRQYSTDDTPKFLNGLLDRVRQIKPTLG</sequence>
<dbReference type="AlphaFoldDB" id="A0A6N9H855"/>
<dbReference type="Gene3D" id="1.10.940.10">
    <property type="entry name" value="NusB-like"/>
    <property type="match status" value="1"/>
</dbReference>
<keyword evidence="3 6" id="KW-0694">RNA-binding</keyword>
<organism evidence="8 9">
    <name type="scientific">Brevibacterium rongguiense</name>
    <dbReference type="NCBI Taxonomy" id="2695267"/>
    <lineage>
        <taxon>Bacteria</taxon>
        <taxon>Bacillati</taxon>
        <taxon>Actinomycetota</taxon>
        <taxon>Actinomycetes</taxon>
        <taxon>Micrococcales</taxon>
        <taxon>Brevibacteriaceae</taxon>
        <taxon>Brevibacterium</taxon>
    </lineage>
</organism>
<dbReference type="InterPro" id="IPR006027">
    <property type="entry name" value="NusB_RsmB_TIM44"/>
</dbReference>
<dbReference type="RefSeq" id="WP_160953484.1">
    <property type="nucleotide sequence ID" value="NZ_WWEQ01000034.1"/>
</dbReference>
<evidence type="ECO:0000256" key="5">
    <source>
        <dbReference type="ARBA" id="ARBA00023163"/>
    </source>
</evidence>
<evidence type="ECO:0000256" key="3">
    <source>
        <dbReference type="ARBA" id="ARBA00022884"/>
    </source>
</evidence>
<dbReference type="InterPro" id="IPR035926">
    <property type="entry name" value="NusB-like_sf"/>
</dbReference>
<dbReference type="GO" id="GO:0006353">
    <property type="term" value="P:DNA-templated transcription termination"/>
    <property type="evidence" value="ECO:0007669"/>
    <property type="project" value="UniProtKB-UniRule"/>
</dbReference>
<evidence type="ECO:0000256" key="1">
    <source>
        <dbReference type="ARBA" id="ARBA00005952"/>
    </source>
</evidence>
<evidence type="ECO:0000256" key="4">
    <source>
        <dbReference type="ARBA" id="ARBA00023015"/>
    </source>
</evidence>
<dbReference type="PANTHER" id="PTHR11078">
    <property type="entry name" value="N UTILIZATION SUBSTANCE PROTEIN B-RELATED"/>
    <property type="match status" value="1"/>
</dbReference>
<protein>
    <recommendedName>
        <fullName evidence="6">Transcription antitermination protein NusB</fullName>
    </recommendedName>
    <alternativeName>
        <fullName evidence="6">Antitermination factor NusB</fullName>
    </alternativeName>
</protein>
<evidence type="ECO:0000313" key="9">
    <source>
        <dbReference type="Proteomes" id="UP000469215"/>
    </source>
</evidence>
<gene>
    <name evidence="6 8" type="primary">nusB</name>
    <name evidence="8" type="ORF">GSY69_08810</name>
</gene>
<keyword evidence="9" id="KW-1185">Reference proteome</keyword>
<keyword evidence="4 6" id="KW-0805">Transcription regulation</keyword>
<dbReference type="Pfam" id="PF01029">
    <property type="entry name" value="NusB"/>
    <property type="match status" value="1"/>
</dbReference>
<comment type="function">
    <text evidence="6">Involved in transcription antitermination. Required for transcription of ribosomal RNA (rRNA) genes. Binds specifically to the boxA antiterminator sequence of the ribosomal RNA (rrn) operons.</text>
</comment>
<name>A0A6N9H855_9MICO</name>
<dbReference type="InterPro" id="IPR011605">
    <property type="entry name" value="NusB_fam"/>
</dbReference>
<comment type="caution">
    <text evidence="8">The sequence shown here is derived from an EMBL/GenBank/DDBJ whole genome shotgun (WGS) entry which is preliminary data.</text>
</comment>
<evidence type="ECO:0000256" key="2">
    <source>
        <dbReference type="ARBA" id="ARBA00022814"/>
    </source>
</evidence>
<accession>A0A6N9H855</accession>
<dbReference type="HAMAP" id="MF_00073">
    <property type="entry name" value="NusB"/>
    <property type="match status" value="1"/>
</dbReference>
<proteinExistence type="inferred from homology"/>
<keyword evidence="5 6" id="KW-0804">Transcription</keyword>
<evidence type="ECO:0000313" key="8">
    <source>
        <dbReference type="EMBL" id="MYM20061.1"/>
    </source>
</evidence>
<dbReference type="PANTHER" id="PTHR11078:SF3">
    <property type="entry name" value="ANTITERMINATION NUSB DOMAIN-CONTAINING PROTEIN"/>
    <property type="match status" value="1"/>
</dbReference>
<evidence type="ECO:0000259" key="7">
    <source>
        <dbReference type="Pfam" id="PF01029"/>
    </source>
</evidence>
<dbReference type="GO" id="GO:0003723">
    <property type="term" value="F:RNA binding"/>
    <property type="evidence" value="ECO:0007669"/>
    <property type="project" value="UniProtKB-UniRule"/>
</dbReference>